<gene>
    <name evidence="1" type="ORF">SAMN02745220_02710</name>
</gene>
<organism evidence="1 2">
    <name type="scientific">Desulfopila aestuarii DSM 18488</name>
    <dbReference type="NCBI Taxonomy" id="1121416"/>
    <lineage>
        <taxon>Bacteria</taxon>
        <taxon>Pseudomonadati</taxon>
        <taxon>Thermodesulfobacteriota</taxon>
        <taxon>Desulfobulbia</taxon>
        <taxon>Desulfobulbales</taxon>
        <taxon>Desulfocapsaceae</taxon>
        <taxon>Desulfopila</taxon>
    </lineage>
</organism>
<dbReference type="Proteomes" id="UP000184603">
    <property type="component" value="Unassembled WGS sequence"/>
</dbReference>
<reference evidence="1 2" key="1">
    <citation type="submission" date="2016-12" db="EMBL/GenBank/DDBJ databases">
        <authorList>
            <person name="Song W.-J."/>
            <person name="Kurnit D.M."/>
        </authorList>
    </citation>
    <scope>NUCLEOTIDE SEQUENCE [LARGE SCALE GENOMIC DNA]</scope>
    <source>
        <strain evidence="1 2">DSM 18488</strain>
    </source>
</reference>
<keyword evidence="2" id="KW-1185">Reference proteome</keyword>
<evidence type="ECO:0000313" key="2">
    <source>
        <dbReference type="Proteomes" id="UP000184603"/>
    </source>
</evidence>
<proteinExistence type="predicted"/>
<dbReference type="EMBL" id="FRFE01000012">
    <property type="protein sequence ID" value="SHO49127.1"/>
    <property type="molecule type" value="Genomic_DNA"/>
</dbReference>
<sequence>MHLFETEKGDRWVCIHCGVEEKEMIEQKKWEYIFDREDQTLRCSICGKADYDIED</sequence>
<evidence type="ECO:0000313" key="1">
    <source>
        <dbReference type="EMBL" id="SHO49127.1"/>
    </source>
</evidence>
<name>A0A1M7Y931_9BACT</name>
<dbReference type="RefSeq" id="WP_159441297.1">
    <property type="nucleotide sequence ID" value="NZ_FRFE01000012.1"/>
</dbReference>
<protein>
    <submittedName>
        <fullName evidence="1">Uncharacterized protein</fullName>
    </submittedName>
</protein>
<dbReference type="AlphaFoldDB" id="A0A1M7Y931"/>
<dbReference type="OrthoDB" id="5432487at2"/>
<accession>A0A1M7Y931</accession>